<dbReference type="SUPFAM" id="SSF56059">
    <property type="entry name" value="Glutathione synthetase ATP-binding domain-like"/>
    <property type="match status" value="1"/>
</dbReference>
<comment type="caution">
    <text evidence="1">The sequence shown here is derived from an EMBL/GenBank/DDBJ whole genome shotgun (WGS) entry which is preliminary data.</text>
</comment>
<reference evidence="1" key="2">
    <citation type="submission" date="2020-09" db="EMBL/GenBank/DDBJ databases">
        <authorList>
            <person name="Sun Q."/>
            <person name="Zhou Y."/>
        </authorList>
    </citation>
    <scope>NUCLEOTIDE SEQUENCE</scope>
    <source>
        <strain evidence="1">CGMCC 1.15179</strain>
    </source>
</reference>
<keyword evidence="2" id="KW-1185">Reference proteome</keyword>
<dbReference type="EMBL" id="BMHQ01000004">
    <property type="protein sequence ID" value="GGE13094.1"/>
    <property type="molecule type" value="Genomic_DNA"/>
</dbReference>
<evidence type="ECO:0000313" key="1">
    <source>
        <dbReference type="EMBL" id="GGE13094.1"/>
    </source>
</evidence>
<sequence>MENRVIDLVRTLRYVRSKWTQANLLTRHSPTAAHVPATLPFSAANMKRLLSRYSTLYVKPDAGGQGIGVIRVDRRKGRGYLVRTAGKRMVSKDSKALFRVLRKSTKHRRYVIQQGIPSVTLKGNPFAIRVHIQRVQGKWVIGGVAGTVAPPRKIVTNRHRGGTPMEMNVLLKRHLGYNKNQRSNMKQQLEKLSREAARAMAKGYPRIREYGIDFGLNSNGKLWIYEVNITPGIAIFASLPNKGQYYRILRLRKR</sequence>
<accession>A0A8J2VEQ4</accession>
<dbReference type="Pfam" id="PF14398">
    <property type="entry name" value="ATPgrasp_YheCD"/>
    <property type="match status" value="1"/>
</dbReference>
<dbReference type="Proteomes" id="UP000625210">
    <property type="component" value="Unassembled WGS sequence"/>
</dbReference>
<protein>
    <recommendedName>
        <fullName evidence="3">YheC/D like ATP-grasp</fullName>
    </recommendedName>
</protein>
<evidence type="ECO:0000313" key="2">
    <source>
        <dbReference type="Proteomes" id="UP000625210"/>
    </source>
</evidence>
<dbReference type="AlphaFoldDB" id="A0A8J2VEQ4"/>
<dbReference type="InterPro" id="IPR026838">
    <property type="entry name" value="YheC/D"/>
</dbReference>
<organism evidence="1 2">
    <name type="scientific">Marinithermofilum abyssi</name>
    <dbReference type="NCBI Taxonomy" id="1571185"/>
    <lineage>
        <taxon>Bacteria</taxon>
        <taxon>Bacillati</taxon>
        <taxon>Bacillota</taxon>
        <taxon>Bacilli</taxon>
        <taxon>Bacillales</taxon>
        <taxon>Thermoactinomycetaceae</taxon>
        <taxon>Marinithermofilum</taxon>
    </lineage>
</organism>
<gene>
    <name evidence="1" type="ORF">GCM10011571_13120</name>
</gene>
<evidence type="ECO:0008006" key="3">
    <source>
        <dbReference type="Google" id="ProtNLM"/>
    </source>
</evidence>
<proteinExistence type="predicted"/>
<reference evidence="1" key="1">
    <citation type="journal article" date="2014" name="Int. J. Syst. Evol. Microbiol.">
        <title>Complete genome sequence of Corynebacterium casei LMG S-19264T (=DSM 44701T), isolated from a smear-ripened cheese.</title>
        <authorList>
            <consortium name="US DOE Joint Genome Institute (JGI-PGF)"/>
            <person name="Walter F."/>
            <person name="Albersmeier A."/>
            <person name="Kalinowski J."/>
            <person name="Ruckert C."/>
        </authorList>
    </citation>
    <scope>NUCLEOTIDE SEQUENCE</scope>
    <source>
        <strain evidence="1">CGMCC 1.15179</strain>
    </source>
</reference>
<dbReference type="Gene3D" id="3.30.470.20">
    <property type="entry name" value="ATP-grasp fold, B domain"/>
    <property type="match status" value="1"/>
</dbReference>
<name>A0A8J2VEQ4_9BACL</name>